<organism evidence="1 2">
    <name type="scientific">Eumeta variegata</name>
    <name type="common">Bagworm moth</name>
    <name type="synonym">Eumeta japonica</name>
    <dbReference type="NCBI Taxonomy" id="151549"/>
    <lineage>
        <taxon>Eukaryota</taxon>
        <taxon>Metazoa</taxon>
        <taxon>Ecdysozoa</taxon>
        <taxon>Arthropoda</taxon>
        <taxon>Hexapoda</taxon>
        <taxon>Insecta</taxon>
        <taxon>Pterygota</taxon>
        <taxon>Neoptera</taxon>
        <taxon>Endopterygota</taxon>
        <taxon>Lepidoptera</taxon>
        <taxon>Glossata</taxon>
        <taxon>Ditrysia</taxon>
        <taxon>Tineoidea</taxon>
        <taxon>Psychidae</taxon>
        <taxon>Oiketicinae</taxon>
        <taxon>Eumeta</taxon>
    </lineage>
</organism>
<evidence type="ECO:0000313" key="2">
    <source>
        <dbReference type="Proteomes" id="UP000299102"/>
    </source>
</evidence>
<proteinExistence type="predicted"/>
<protein>
    <submittedName>
        <fullName evidence="1">Uncharacterized protein</fullName>
    </submittedName>
</protein>
<dbReference type="Proteomes" id="UP000299102">
    <property type="component" value="Unassembled WGS sequence"/>
</dbReference>
<reference evidence="1 2" key="1">
    <citation type="journal article" date="2019" name="Commun. Biol.">
        <title>The bagworm genome reveals a unique fibroin gene that provides high tensile strength.</title>
        <authorList>
            <person name="Kono N."/>
            <person name="Nakamura H."/>
            <person name="Ohtoshi R."/>
            <person name="Tomita M."/>
            <person name="Numata K."/>
            <person name="Arakawa K."/>
        </authorList>
    </citation>
    <scope>NUCLEOTIDE SEQUENCE [LARGE SCALE GENOMIC DNA]</scope>
</reference>
<evidence type="ECO:0000313" key="1">
    <source>
        <dbReference type="EMBL" id="GBP74906.1"/>
    </source>
</evidence>
<dbReference type="EMBL" id="BGZK01001228">
    <property type="protein sequence ID" value="GBP74906.1"/>
    <property type="molecule type" value="Genomic_DNA"/>
</dbReference>
<keyword evidence="2" id="KW-1185">Reference proteome</keyword>
<accession>A0A4C1YFI1</accession>
<comment type="caution">
    <text evidence="1">The sequence shown here is derived from an EMBL/GenBank/DDBJ whole genome shotgun (WGS) entry which is preliminary data.</text>
</comment>
<name>A0A4C1YFI1_EUMVA</name>
<dbReference type="AlphaFoldDB" id="A0A4C1YFI1"/>
<gene>
    <name evidence="1" type="ORF">EVAR_36091_1</name>
</gene>
<sequence>MIRLEALRSRASGHMVDQTDRYFDHSAHSIDVSVVVGGGRATTTTSVTEIDTTALEFYQPVINSRFRDTPSPKAVQIRARLY</sequence>